<feature type="domain" description="HTH lysR-type" evidence="5">
    <location>
        <begin position="8"/>
        <end position="65"/>
    </location>
</feature>
<dbReference type="InterPro" id="IPR005119">
    <property type="entry name" value="LysR_subst-bd"/>
</dbReference>
<evidence type="ECO:0000256" key="3">
    <source>
        <dbReference type="ARBA" id="ARBA00023125"/>
    </source>
</evidence>
<dbReference type="InterPro" id="IPR058163">
    <property type="entry name" value="LysR-type_TF_proteobact-type"/>
</dbReference>
<dbReference type="InterPro" id="IPR036388">
    <property type="entry name" value="WH-like_DNA-bd_sf"/>
</dbReference>
<dbReference type="Pfam" id="PF03466">
    <property type="entry name" value="LysR_substrate"/>
    <property type="match status" value="1"/>
</dbReference>
<gene>
    <name evidence="6" type="ORF">CAL20_09080</name>
</gene>
<name>A0A261U6G6_9BORD</name>
<organism evidence="6 7">
    <name type="scientific">Bordetella genomosp. 4</name>
    <dbReference type="NCBI Taxonomy" id="463044"/>
    <lineage>
        <taxon>Bacteria</taxon>
        <taxon>Pseudomonadati</taxon>
        <taxon>Pseudomonadota</taxon>
        <taxon>Betaproteobacteria</taxon>
        <taxon>Burkholderiales</taxon>
        <taxon>Alcaligenaceae</taxon>
        <taxon>Bordetella</taxon>
    </lineage>
</organism>
<evidence type="ECO:0000256" key="1">
    <source>
        <dbReference type="ARBA" id="ARBA00009437"/>
    </source>
</evidence>
<protein>
    <submittedName>
        <fullName evidence="6">LysR family transcriptional regulator</fullName>
    </submittedName>
</protein>
<accession>A0A261U6G6</accession>
<comment type="caution">
    <text evidence="6">The sequence shown here is derived from an EMBL/GenBank/DDBJ whole genome shotgun (WGS) entry which is preliminary data.</text>
</comment>
<dbReference type="Pfam" id="PF00126">
    <property type="entry name" value="HTH_1"/>
    <property type="match status" value="1"/>
</dbReference>
<dbReference type="RefSeq" id="WP_094820490.1">
    <property type="nucleotide sequence ID" value="NZ_NEVO01000005.1"/>
</dbReference>
<dbReference type="SUPFAM" id="SSF53850">
    <property type="entry name" value="Periplasmic binding protein-like II"/>
    <property type="match status" value="1"/>
</dbReference>
<evidence type="ECO:0000259" key="5">
    <source>
        <dbReference type="PROSITE" id="PS50931"/>
    </source>
</evidence>
<keyword evidence="2" id="KW-0805">Transcription regulation</keyword>
<evidence type="ECO:0000256" key="4">
    <source>
        <dbReference type="ARBA" id="ARBA00023163"/>
    </source>
</evidence>
<proteinExistence type="inferred from homology"/>
<evidence type="ECO:0000256" key="2">
    <source>
        <dbReference type="ARBA" id="ARBA00023015"/>
    </source>
</evidence>
<keyword evidence="7" id="KW-1185">Reference proteome</keyword>
<dbReference type="InterPro" id="IPR000847">
    <property type="entry name" value="LysR_HTH_N"/>
</dbReference>
<comment type="similarity">
    <text evidence="1">Belongs to the LysR transcriptional regulatory family.</text>
</comment>
<dbReference type="Gene3D" id="3.40.190.290">
    <property type="match status" value="1"/>
</dbReference>
<dbReference type="GO" id="GO:0043565">
    <property type="term" value="F:sequence-specific DNA binding"/>
    <property type="evidence" value="ECO:0007669"/>
    <property type="project" value="TreeGrafter"/>
</dbReference>
<dbReference type="AlphaFoldDB" id="A0A261U6G6"/>
<evidence type="ECO:0000313" key="6">
    <source>
        <dbReference type="EMBL" id="OZI57528.1"/>
    </source>
</evidence>
<dbReference type="CDD" id="cd08422">
    <property type="entry name" value="PBP2_CrgA_like"/>
    <property type="match status" value="1"/>
</dbReference>
<dbReference type="Proteomes" id="UP000216885">
    <property type="component" value="Unassembled WGS sequence"/>
</dbReference>
<dbReference type="PANTHER" id="PTHR30537:SF5">
    <property type="entry name" value="HTH-TYPE TRANSCRIPTIONAL ACTIVATOR TTDR-RELATED"/>
    <property type="match status" value="1"/>
</dbReference>
<dbReference type="EMBL" id="NEVQ01000012">
    <property type="protein sequence ID" value="OZI57528.1"/>
    <property type="molecule type" value="Genomic_DNA"/>
</dbReference>
<dbReference type="InterPro" id="IPR036390">
    <property type="entry name" value="WH_DNA-bd_sf"/>
</dbReference>
<dbReference type="GO" id="GO:0006351">
    <property type="term" value="P:DNA-templated transcription"/>
    <property type="evidence" value="ECO:0007669"/>
    <property type="project" value="TreeGrafter"/>
</dbReference>
<dbReference type="SUPFAM" id="SSF46785">
    <property type="entry name" value="Winged helix' DNA-binding domain"/>
    <property type="match status" value="1"/>
</dbReference>
<dbReference type="PANTHER" id="PTHR30537">
    <property type="entry name" value="HTH-TYPE TRANSCRIPTIONAL REGULATOR"/>
    <property type="match status" value="1"/>
</dbReference>
<keyword evidence="4" id="KW-0804">Transcription</keyword>
<dbReference type="GO" id="GO:0003700">
    <property type="term" value="F:DNA-binding transcription factor activity"/>
    <property type="evidence" value="ECO:0007669"/>
    <property type="project" value="InterPro"/>
</dbReference>
<evidence type="ECO:0000313" key="7">
    <source>
        <dbReference type="Proteomes" id="UP000216885"/>
    </source>
</evidence>
<dbReference type="PROSITE" id="PS50931">
    <property type="entry name" value="HTH_LYSR"/>
    <property type="match status" value="1"/>
</dbReference>
<dbReference type="OrthoDB" id="8928056at2"/>
<sequence length="309" mass="34391">MATDQIAPLVADIYLLTALAETRSFTQTAKRLGVSKASVSTRINALEKAVGLPLVRRTTRHVMLTEAGHNLVENAAPAFDRISAGFLAVKDLSDVPRGTVRVTAPVAFGRQHLAPVLPAFLRQYPEVRIDLELVDRLVNLAHEGFDLAIRHTDHPPESYIAWELCSSRSMLVASPQYLQTHGEPRHPRDLSDHACVTYLGNRTYETWSFVREGRRQSAQPIVIPIRTNFRANNSEVLRQAVLEGVGIGMLPDFSAVTTPPNGLVEVLPNWRVHGFFGGKLYALRPWSAHVPQSVKCLVEFLRDKYSQGF</sequence>
<dbReference type="Gene3D" id="1.10.10.10">
    <property type="entry name" value="Winged helix-like DNA-binding domain superfamily/Winged helix DNA-binding domain"/>
    <property type="match status" value="1"/>
</dbReference>
<keyword evidence="3" id="KW-0238">DNA-binding</keyword>
<reference evidence="6 7" key="1">
    <citation type="submission" date="2017-05" db="EMBL/GenBank/DDBJ databases">
        <title>Complete and WGS of Bordetella genogroups.</title>
        <authorList>
            <person name="Spilker T."/>
            <person name="LiPuma J."/>
        </authorList>
    </citation>
    <scope>NUCLEOTIDE SEQUENCE [LARGE SCALE GENOMIC DNA]</scope>
    <source>
        <strain evidence="6 7">AU9919</strain>
    </source>
</reference>